<dbReference type="SMART" id="SM00436">
    <property type="entry name" value="TOP1Bc"/>
    <property type="match status" value="1"/>
</dbReference>
<comment type="similarity">
    <text evidence="2">Belongs to the type IA topoisomerase family.</text>
</comment>
<organism evidence="16 17">
    <name type="scientific">Paenibacillus pasadenensis</name>
    <dbReference type="NCBI Taxonomy" id="217090"/>
    <lineage>
        <taxon>Bacteria</taxon>
        <taxon>Bacillati</taxon>
        <taxon>Bacillota</taxon>
        <taxon>Bacilli</taxon>
        <taxon>Bacillales</taxon>
        <taxon>Paenibacillaceae</taxon>
        <taxon>Paenibacillus</taxon>
    </lineage>
</organism>
<dbReference type="Gene3D" id="1.10.460.10">
    <property type="entry name" value="Topoisomerase I, domain 2"/>
    <property type="match status" value="1"/>
</dbReference>
<dbReference type="Gene3D" id="2.70.20.10">
    <property type="entry name" value="Topoisomerase I, domain 3"/>
    <property type="match status" value="1"/>
</dbReference>
<evidence type="ECO:0000256" key="2">
    <source>
        <dbReference type="ARBA" id="ARBA00009446"/>
    </source>
</evidence>
<dbReference type="NCBIfam" id="TIGR01056">
    <property type="entry name" value="topB"/>
    <property type="match status" value="1"/>
</dbReference>
<dbReference type="GO" id="GO:0006281">
    <property type="term" value="P:DNA repair"/>
    <property type="evidence" value="ECO:0007669"/>
    <property type="project" value="TreeGrafter"/>
</dbReference>
<dbReference type="GO" id="GO:0006265">
    <property type="term" value="P:DNA topological change"/>
    <property type="evidence" value="ECO:0007669"/>
    <property type="project" value="InterPro"/>
</dbReference>
<dbReference type="PANTHER" id="PTHR11390:SF21">
    <property type="entry name" value="DNA TOPOISOMERASE 3-ALPHA"/>
    <property type="match status" value="1"/>
</dbReference>
<dbReference type="InterPro" id="IPR023406">
    <property type="entry name" value="Topo_IA_AS"/>
</dbReference>
<feature type="compositionally biased region" description="Low complexity" evidence="13">
    <location>
        <begin position="670"/>
        <end position="721"/>
    </location>
</feature>
<dbReference type="InterPro" id="IPR023405">
    <property type="entry name" value="Topo_IA_core_domain"/>
</dbReference>
<keyword evidence="8 16" id="KW-0413">Isomerase</keyword>
<dbReference type="InterPro" id="IPR034144">
    <property type="entry name" value="TOPRIM_TopoIII"/>
</dbReference>
<evidence type="ECO:0000256" key="11">
    <source>
        <dbReference type="ARBA" id="ARBA00032235"/>
    </source>
</evidence>
<dbReference type="PROSITE" id="PS50880">
    <property type="entry name" value="TOPRIM"/>
    <property type="match status" value="1"/>
</dbReference>
<reference evidence="16 17" key="1">
    <citation type="submission" date="2017-05" db="EMBL/GenBank/DDBJ databases">
        <title>Functional genome analysis of Paenibacillus pasadenensis strain R16: insights on endophytic life style and antifungal activity.</title>
        <authorList>
            <person name="Passera A."/>
            <person name="Marcolungo L."/>
            <person name="Casati P."/>
            <person name="Brasca M."/>
            <person name="Quaglino F."/>
            <person name="Delledonne M."/>
        </authorList>
    </citation>
    <scope>NUCLEOTIDE SEQUENCE [LARGE SCALE GENOMIC DNA]</scope>
    <source>
        <strain evidence="16 17">R16</strain>
    </source>
</reference>
<feature type="region of interest" description="Disordered" evidence="13">
    <location>
        <begin position="429"/>
        <end position="493"/>
    </location>
</feature>
<keyword evidence="7" id="KW-0238">DNA-binding</keyword>
<dbReference type="SUPFAM" id="SSF56712">
    <property type="entry name" value="Prokaryotic type I DNA topoisomerase"/>
    <property type="match status" value="1"/>
</dbReference>
<evidence type="ECO:0000256" key="1">
    <source>
        <dbReference type="ARBA" id="ARBA00000213"/>
    </source>
</evidence>
<dbReference type="NCBIfam" id="NF005829">
    <property type="entry name" value="PRK07726.1"/>
    <property type="match status" value="1"/>
</dbReference>
<evidence type="ECO:0000256" key="6">
    <source>
        <dbReference type="ARBA" id="ARBA00023029"/>
    </source>
</evidence>
<dbReference type="InterPro" id="IPR000380">
    <property type="entry name" value="Topo_IA"/>
</dbReference>
<name>A0A2N5N6A9_9BACL</name>
<feature type="compositionally biased region" description="Acidic residues" evidence="13">
    <location>
        <begin position="451"/>
        <end position="466"/>
    </location>
</feature>
<dbReference type="EMBL" id="NFEZ01000004">
    <property type="protein sequence ID" value="PLT45894.1"/>
    <property type="molecule type" value="Genomic_DNA"/>
</dbReference>
<dbReference type="InterPro" id="IPR005738">
    <property type="entry name" value="TopoIII"/>
</dbReference>
<dbReference type="Proteomes" id="UP000234789">
    <property type="component" value="Unassembled WGS sequence"/>
</dbReference>
<dbReference type="PANTHER" id="PTHR11390">
    <property type="entry name" value="PROKARYOTIC DNA TOPOISOMERASE"/>
    <property type="match status" value="1"/>
</dbReference>
<evidence type="ECO:0000256" key="7">
    <source>
        <dbReference type="ARBA" id="ARBA00023125"/>
    </source>
</evidence>
<evidence type="ECO:0000313" key="16">
    <source>
        <dbReference type="EMBL" id="PLT45894.1"/>
    </source>
</evidence>
<dbReference type="CDD" id="cd03362">
    <property type="entry name" value="TOPRIM_TopoIA_TopoIII"/>
    <property type="match status" value="1"/>
</dbReference>
<keyword evidence="6" id="KW-0799">Topoisomerase</keyword>
<evidence type="ECO:0000256" key="10">
    <source>
        <dbReference type="ARBA" id="ARBA00031985"/>
    </source>
</evidence>
<dbReference type="InterPro" id="IPR013824">
    <property type="entry name" value="Topo_IA_cen_sub1"/>
</dbReference>
<proteinExistence type="inferred from homology"/>
<dbReference type="Pfam" id="PF01131">
    <property type="entry name" value="Topoisom_bac"/>
    <property type="match status" value="1"/>
</dbReference>
<evidence type="ECO:0000259" key="14">
    <source>
        <dbReference type="PROSITE" id="PS50880"/>
    </source>
</evidence>
<comment type="catalytic activity">
    <reaction evidence="1">
        <text>ATP-independent breakage of single-stranded DNA, followed by passage and rejoining.</text>
        <dbReference type="EC" id="5.6.2.1"/>
    </reaction>
</comment>
<evidence type="ECO:0000256" key="8">
    <source>
        <dbReference type="ARBA" id="ARBA00023235"/>
    </source>
</evidence>
<evidence type="ECO:0000256" key="5">
    <source>
        <dbReference type="ARBA" id="ARBA00022842"/>
    </source>
</evidence>
<dbReference type="AlphaFoldDB" id="A0A2N5N6A9"/>
<evidence type="ECO:0000256" key="13">
    <source>
        <dbReference type="SAM" id="MobiDB-lite"/>
    </source>
</evidence>
<evidence type="ECO:0000313" key="17">
    <source>
        <dbReference type="Proteomes" id="UP000234789"/>
    </source>
</evidence>
<comment type="caution">
    <text evidence="16">The sequence shown here is derived from an EMBL/GenBank/DDBJ whole genome shotgun (WGS) entry which is preliminary data.</text>
</comment>
<evidence type="ECO:0000256" key="12">
    <source>
        <dbReference type="ARBA" id="ARBA00032877"/>
    </source>
</evidence>
<dbReference type="InterPro" id="IPR003602">
    <property type="entry name" value="Topo_IA_DNA-bd_dom"/>
</dbReference>
<keyword evidence="17" id="KW-1185">Reference proteome</keyword>
<dbReference type="SMART" id="SM00437">
    <property type="entry name" value="TOP1Ac"/>
    <property type="match status" value="1"/>
</dbReference>
<dbReference type="GO" id="GO:0003677">
    <property type="term" value="F:DNA binding"/>
    <property type="evidence" value="ECO:0007669"/>
    <property type="project" value="UniProtKB-KW"/>
</dbReference>
<dbReference type="PRINTS" id="PR00417">
    <property type="entry name" value="PRTPISMRASEI"/>
</dbReference>
<dbReference type="InterPro" id="IPR013497">
    <property type="entry name" value="Topo_IA_cen"/>
</dbReference>
<dbReference type="SMART" id="SM00493">
    <property type="entry name" value="TOPRIM"/>
    <property type="match status" value="1"/>
</dbReference>
<dbReference type="Gene3D" id="3.40.50.140">
    <property type="match status" value="1"/>
</dbReference>
<feature type="region of interest" description="Disordered" evidence="13">
    <location>
        <begin position="608"/>
        <end position="724"/>
    </location>
</feature>
<accession>A0A2N5N6A9</accession>
<sequence>MQLKTLIIAEKPDMGRNIAAVMEPKAQNRRTHLEGERFVVTWAIGHLVGLAEPDDYDPRYKKWKDSDLPIIPDVFKLSPNPRTKDQLKVIGELARKCGRIVNACDAGREGQLIFHFIRRHLKLTQPVDRLWISDLTPETIRRGFEQLASDDKYAPLTRAAQARSEADWLIGMNASRAFTIRHRALLTVGRVQTPVLALLYDRHREIEAFRPETYYRIEASFEQPGAKYKGIWQGDRLTDGAKAAAIADKVKGKTGTIASYEKAESKEYPFRLHDLTLLQREANGRYGFPAKKTLDVAQALYEKHKVITYPRTSSNYVTEETIPVMAKALDMLRGTEYGELAAGADRGKVHKGNKAVCNPAKVEDHHAILPTPKRPGSLSADEKKIYDLIVRRFLSHYYGPAVYRNHTVMTVVEEETFRTRVKQLLDPGWKVTQAEAEPGDKKKSRSKGAAEDEADEETLTDGEFAVDPEAPSRCKSAKAEEKATQPPKPYTEGTLLKAMESAGKAMEDEELRETMKDSGLGTPATRAATIERLKQVGYIRTAGKKLEIEPKGASAIELIRGAGVELLASPVMTGQWERRLVQIARGEASDEAFMDKVKLFARSIVDKVRQQPPAPAGTFQEPERKGGRKGAARAAGGRSQPASAAAGPSGRRSGAGSSSPAAPAKREGTRAGAAPAKRSGASAGAGPAAAAAGKQRPGGQQRPGTSALRASPASAGQPSASDVLSGVRERQAFGACPLCGGAVIEGSRGYGCSRFREGCRFVVWKEQHGKKLSVTMLGALLAKGKTGVLAFKGEDGQSRKGRLELAPPYTGETRLSLERS</sequence>
<dbReference type="InterPro" id="IPR013825">
    <property type="entry name" value="Topo_IA_cen_sub2"/>
</dbReference>
<dbReference type="Pfam" id="PF01751">
    <property type="entry name" value="Toprim"/>
    <property type="match status" value="1"/>
</dbReference>
<evidence type="ECO:0000259" key="15">
    <source>
        <dbReference type="PROSITE" id="PS52039"/>
    </source>
</evidence>
<keyword evidence="4" id="KW-0479">Metal-binding</keyword>
<evidence type="ECO:0000256" key="4">
    <source>
        <dbReference type="ARBA" id="ARBA00022723"/>
    </source>
</evidence>
<gene>
    <name evidence="16" type="ORF">B8V81_4325</name>
</gene>
<dbReference type="GO" id="GO:0043597">
    <property type="term" value="C:cytoplasmic replication fork"/>
    <property type="evidence" value="ECO:0007669"/>
    <property type="project" value="TreeGrafter"/>
</dbReference>
<feature type="region of interest" description="Disordered" evidence="13">
    <location>
        <begin position="799"/>
        <end position="820"/>
    </location>
</feature>
<dbReference type="Gene3D" id="1.10.290.10">
    <property type="entry name" value="Topoisomerase I, domain 4"/>
    <property type="match status" value="1"/>
</dbReference>
<feature type="domain" description="Toprim" evidence="14">
    <location>
        <begin position="4"/>
        <end position="136"/>
    </location>
</feature>
<dbReference type="GO" id="GO:0046872">
    <property type="term" value="F:metal ion binding"/>
    <property type="evidence" value="ECO:0007669"/>
    <property type="project" value="UniProtKB-KW"/>
</dbReference>
<dbReference type="InterPro" id="IPR013826">
    <property type="entry name" value="Topo_IA_cen_sub3"/>
</dbReference>
<dbReference type="InterPro" id="IPR006171">
    <property type="entry name" value="TOPRIM_dom"/>
</dbReference>
<dbReference type="PROSITE" id="PS00396">
    <property type="entry name" value="TOPO_IA_1"/>
    <property type="match status" value="1"/>
</dbReference>
<dbReference type="CDD" id="cd00186">
    <property type="entry name" value="TOP1Ac"/>
    <property type="match status" value="1"/>
</dbReference>
<dbReference type="PROSITE" id="PS52039">
    <property type="entry name" value="TOPO_IA_2"/>
    <property type="match status" value="1"/>
</dbReference>
<feature type="domain" description="Topo IA-type catalytic" evidence="15">
    <location>
        <begin position="153"/>
        <end position="605"/>
    </location>
</feature>
<keyword evidence="5" id="KW-0460">Magnesium</keyword>
<protein>
    <recommendedName>
        <fullName evidence="3">DNA topoisomerase</fullName>
        <ecNumber evidence="3">5.6.2.1</ecNumber>
    </recommendedName>
    <alternativeName>
        <fullName evidence="12">Omega-protein</fullName>
    </alternativeName>
    <alternativeName>
        <fullName evidence="11">Relaxing enzyme</fullName>
    </alternativeName>
    <alternativeName>
        <fullName evidence="9">Swivelase</fullName>
    </alternativeName>
    <alternativeName>
        <fullName evidence="10">Untwisting enzyme</fullName>
    </alternativeName>
</protein>
<feature type="compositionally biased region" description="Low complexity" evidence="13">
    <location>
        <begin position="632"/>
        <end position="663"/>
    </location>
</feature>
<dbReference type="GO" id="GO:0003917">
    <property type="term" value="F:DNA topoisomerase type I (single strand cut, ATP-independent) activity"/>
    <property type="evidence" value="ECO:0007669"/>
    <property type="project" value="UniProtKB-EC"/>
</dbReference>
<dbReference type="InterPro" id="IPR003601">
    <property type="entry name" value="Topo_IA_2"/>
</dbReference>
<dbReference type="GO" id="GO:0006310">
    <property type="term" value="P:DNA recombination"/>
    <property type="evidence" value="ECO:0007669"/>
    <property type="project" value="TreeGrafter"/>
</dbReference>
<dbReference type="EC" id="5.6.2.1" evidence="3"/>
<evidence type="ECO:0000256" key="3">
    <source>
        <dbReference type="ARBA" id="ARBA00012891"/>
    </source>
</evidence>
<evidence type="ECO:0000256" key="9">
    <source>
        <dbReference type="ARBA" id="ARBA00030003"/>
    </source>
</evidence>